<evidence type="ECO:0008006" key="2">
    <source>
        <dbReference type="Google" id="ProtNLM"/>
    </source>
</evidence>
<dbReference type="InterPro" id="IPR017850">
    <property type="entry name" value="Alkaline_phosphatase_core_sf"/>
</dbReference>
<dbReference type="InterPro" id="IPR002591">
    <property type="entry name" value="Phosphodiest/P_Trfase"/>
</dbReference>
<dbReference type="SUPFAM" id="SSF53649">
    <property type="entry name" value="Alkaline phosphatase-like"/>
    <property type="match status" value="1"/>
</dbReference>
<sequence length="418" mass="47444">MNARLSSDPVFIRPRYGEASFAEIPAFVQHLFTGEGASPLQPEGWHKTNHRFMQVITLFIDAFGWRFCERFQDHPLIRRFARQGSVTKLTSQFPSTTSAHVTTLYTGLPVGQHGVYEWFYYEPKLDAMIAPLLFSYAGDEKRDSLAEQGVEGATLLPQGLLGHRLAAHGIRSYLVQPREFAHSTYTKLMGEGAHTIPYLTIPEGLATMTQTLRHIKNPAWLIGYFGAFDAVCHVHGPRRPQSHADLEATLDLIERWLQRDILGRFRNTLLMIIADHGQVETNPKTTLYLDQAPGFEKLRPLLRTNRRGEILAPAGSCRDFFVHAHEEHLDEAQERLSRIVGERGEVRRVDEMIEQGYFGPAPVSETFRARVGNLVVLAYPGESVYWWGDGRFKQKYYGHHGGLTPQEMEIPLLLLPLS</sequence>
<reference evidence="1" key="1">
    <citation type="journal article" date="2020" name="mSystems">
        <title>Genome- and Community-Level Interaction Insights into Carbon Utilization and Element Cycling Functions of Hydrothermarchaeota in Hydrothermal Sediment.</title>
        <authorList>
            <person name="Zhou Z."/>
            <person name="Liu Y."/>
            <person name="Xu W."/>
            <person name="Pan J."/>
            <person name="Luo Z.H."/>
            <person name="Li M."/>
        </authorList>
    </citation>
    <scope>NUCLEOTIDE SEQUENCE [LARGE SCALE GENOMIC DNA]</scope>
    <source>
        <strain evidence="1">SpSt-289</strain>
    </source>
</reference>
<accession>A0A7C1JIU1</accession>
<dbReference type="GO" id="GO:0016787">
    <property type="term" value="F:hydrolase activity"/>
    <property type="evidence" value="ECO:0007669"/>
    <property type="project" value="UniProtKB-ARBA"/>
</dbReference>
<dbReference type="EMBL" id="DSMG01000042">
    <property type="protein sequence ID" value="HDX30566.1"/>
    <property type="molecule type" value="Genomic_DNA"/>
</dbReference>
<protein>
    <recommendedName>
        <fullName evidence="2">Alkaline phosphatase family protein</fullName>
    </recommendedName>
</protein>
<evidence type="ECO:0000313" key="1">
    <source>
        <dbReference type="EMBL" id="HDX30566.1"/>
    </source>
</evidence>
<dbReference type="PANTHER" id="PTHR10151:SF120">
    <property type="entry name" value="BIS(5'-ADENOSYL)-TRIPHOSPHATASE"/>
    <property type="match status" value="1"/>
</dbReference>
<dbReference type="PANTHER" id="PTHR10151">
    <property type="entry name" value="ECTONUCLEOTIDE PYROPHOSPHATASE/PHOSPHODIESTERASE"/>
    <property type="match status" value="1"/>
</dbReference>
<dbReference type="Pfam" id="PF01663">
    <property type="entry name" value="Phosphodiest"/>
    <property type="match status" value="1"/>
</dbReference>
<dbReference type="Gene3D" id="3.40.720.10">
    <property type="entry name" value="Alkaline Phosphatase, subunit A"/>
    <property type="match status" value="1"/>
</dbReference>
<comment type="caution">
    <text evidence="1">The sequence shown here is derived from an EMBL/GenBank/DDBJ whole genome shotgun (WGS) entry which is preliminary data.</text>
</comment>
<dbReference type="AlphaFoldDB" id="A0A7C1JIU1"/>
<proteinExistence type="predicted"/>
<name>A0A7C1JIU1_9CHLR</name>
<gene>
    <name evidence="1" type="ORF">ENQ20_03625</name>
</gene>
<organism evidence="1">
    <name type="scientific">Caldilinea aerophila</name>
    <dbReference type="NCBI Taxonomy" id="133453"/>
    <lineage>
        <taxon>Bacteria</taxon>
        <taxon>Bacillati</taxon>
        <taxon>Chloroflexota</taxon>
        <taxon>Caldilineae</taxon>
        <taxon>Caldilineales</taxon>
        <taxon>Caldilineaceae</taxon>
        <taxon>Caldilinea</taxon>
    </lineage>
</organism>